<reference evidence="1" key="1">
    <citation type="journal article" date="2014" name="Int. J. Syst. Evol. Microbiol.">
        <title>Complete genome sequence of Corynebacterium casei LMG S-19264T (=DSM 44701T), isolated from a smear-ripened cheese.</title>
        <authorList>
            <consortium name="US DOE Joint Genome Institute (JGI-PGF)"/>
            <person name="Walter F."/>
            <person name="Albersmeier A."/>
            <person name="Kalinowski J."/>
            <person name="Ruckert C."/>
        </authorList>
    </citation>
    <scope>NUCLEOTIDE SEQUENCE</scope>
    <source>
        <strain evidence="1">CGMCC 1.15454</strain>
    </source>
</reference>
<evidence type="ECO:0000313" key="1">
    <source>
        <dbReference type="EMBL" id="GGB45044.1"/>
    </source>
</evidence>
<dbReference type="EMBL" id="BMJD01000017">
    <property type="protein sequence ID" value="GGB45044.1"/>
    <property type="molecule type" value="Genomic_DNA"/>
</dbReference>
<protein>
    <submittedName>
        <fullName evidence="1">Uncharacterized protein</fullName>
    </submittedName>
</protein>
<dbReference type="AlphaFoldDB" id="A0A9W5TYF3"/>
<proteinExistence type="predicted"/>
<comment type="caution">
    <text evidence="1">The sequence shown here is derived from an EMBL/GenBank/DDBJ whole genome shotgun (WGS) entry which is preliminary data.</text>
</comment>
<organism evidence="1 2">
    <name type="scientific">Lentibacillus populi</name>
    <dbReference type="NCBI Taxonomy" id="1827502"/>
    <lineage>
        <taxon>Bacteria</taxon>
        <taxon>Bacillati</taxon>
        <taxon>Bacillota</taxon>
        <taxon>Bacilli</taxon>
        <taxon>Bacillales</taxon>
        <taxon>Bacillaceae</taxon>
        <taxon>Lentibacillus</taxon>
    </lineage>
</organism>
<sequence length="81" mass="9384">MSTSRWALELDATLYECSVQLQLIHILKMKTILHIAFPYHFTSILGQVLIKGFFAKLKEDVQNGNIHRGCTNEGMWFNCRI</sequence>
<reference evidence="1" key="2">
    <citation type="submission" date="2020-09" db="EMBL/GenBank/DDBJ databases">
        <authorList>
            <person name="Sun Q."/>
            <person name="Zhou Y."/>
        </authorList>
    </citation>
    <scope>NUCLEOTIDE SEQUENCE</scope>
    <source>
        <strain evidence="1">CGMCC 1.15454</strain>
    </source>
</reference>
<accession>A0A9W5TYF3</accession>
<evidence type="ECO:0000313" key="2">
    <source>
        <dbReference type="Proteomes" id="UP000621492"/>
    </source>
</evidence>
<dbReference type="Proteomes" id="UP000621492">
    <property type="component" value="Unassembled WGS sequence"/>
</dbReference>
<keyword evidence="2" id="KW-1185">Reference proteome</keyword>
<name>A0A9W5TYF3_9BACI</name>
<gene>
    <name evidence="1" type="ORF">GCM10011409_23270</name>
</gene>